<accession>A0A249PCC9</accession>
<keyword evidence="2" id="KW-1185">Reference proteome</keyword>
<dbReference type="EMBL" id="CP023067">
    <property type="protein sequence ID" value="ASY63610.1"/>
    <property type="molecule type" value="Genomic_DNA"/>
</dbReference>
<name>A0A249PCC9_9HYPH</name>
<dbReference type="STRING" id="716928.GCA_000261485_00304"/>
<evidence type="ECO:0000313" key="2">
    <source>
        <dbReference type="Proteomes" id="UP000217211"/>
    </source>
</evidence>
<sequence>MGVQDLAVIDVPFTSFTPDLPRLNNPGLVKAHNCTAGLGSIQGGVTLFPLKSASLYSNTSMDSRPLGSAIGQDATGNAKVYGACATKIYKLNPADRQWTDISRVGGYSTTASEKWKFVEYGSLQIGTNFNDEVQYIDMNVDTQFANLTTLVKGRHIATHKGFVILGNTWDALDGGVPYRVRWSGIEAPSDWTFSAATMADFQDLHGFGAIQGIVTDDSCYVILQRGIVQMSFVGGSFIFQFTDRVVGKGCAVSESITTVEGKHYFLSDDGFYKLEQGNLTPIGIGKINDWFLDTADLSQAHLMTVAADPRKTLIYWQFVSKDAVTGTPDKQLIFNYVTGEWTTADATTAFLFNSVSLPWTIDQLDAFIAIDSVPASFDDPIWSGGKNMLWGMNATGAVYSFGGPTMELSVETPEFQLARNIPNETGADIAIVNAVRPLFEGDGTARIQVGTRKLQNEDMSWSLLNECHAETGFAYVRNRSRYQRFRINISGDWKKAYSLQIDAQPAGKR</sequence>
<protein>
    <recommendedName>
        <fullName evidence="3">Phage protein</fullName>
    </recommendedName>
</protein>
<evidence type="ECO:0008006" key="3">
    <source>
        <dbReference type="Google" id="ProtNLM"/>
    </source>
</evidence>
<organism evidence="1 2">
    <name type="scientific">Sinorhizobium sojae CCBAU 05684</name>
    <dbReference type="NCBI Taxonomy" id="716928"/>
    <lineage>
        <taxon>Bacteria</taxon>
        <taxon>Pseudomonadati</taxon>
        <taxon>Pseudomonadota</taxon>
        <taxon>Alphaproteobacteria</taxon>
        <taxon>Hyphomicrobiales</taxon>
        <taxon>Rhizobiaceae</taxon>
        <taxon>Sinorhizobium/Ensifer group</taxon>
        <taxon>Sinorhizobium</taxon>
    </lineage>
</organism>
<proteinExistence type="predicted"/>
<dbReference type="AlphaFoldDB" id="A0A249PCC9"/>
<evidence type="ECO:0000313" key="1">
    <source>
        <dbReference type="EMBL" id="ASY63610.1"/>
    </source>
</evidence>
<dbReference type="Proteomes" id="UP000217211">
    <property type="component" value="Chromosome"/>
</dbReference>
<reference evidence="1 2" key="1">
    <citation type="submission" date="2017-08" db="EMBL/GenBank/DDBJ databases">
        <title>Multipartite genome sequences of Sinorhizobium species nodulating soybeans.</title>
        <authorList>
            <person name="Tian C.F."/>
        </authorList>
    </citation>
    <scope>NUCLEOTIDE SEQUENCE [LARGE SCALE GENOMIC DNA]</scope>
    <source>
        <strain evidence="1 2">CCBAU 05684</strain>
    </source>
</reference>
<dbReference type="KEGG" id="esj:SJ05684_c21690"/>
<gene>
    <name evidence="1" type="ORF">SJ05684_c21690</name>
</gene>